<evidence type="ECO:0000256" key="1">
    <source>
        <dbReference type="SAM" id="Coils"/>
    </source>
</evidence>
<dbReference type="Proteomes" id="UP000584824">
    <property type="component" value="Unassembled WGS sequence"/>
</dbReference>
<evidence type="ECO:0000256" key="2">
    <source>
        <dbReference type="SAM" id="MobiDB-lite"/>
    </source>
</evidence>
<dbReference type="EMBL" id="JACIDU010000007">
    <property type="protein sequence ID" value="MBB4103514.1"/>
    <property type="molecule type" value="Genomic_DNA"/>
</dbReference>
<feature type="compositionally biased region" description="Basic and acidic residues" evidence="2">
    <location>
        <begin position="308"/>
        <end position="318"/>
    </location>
</feature>
<name>A0A7W6K1L4_9HYPH</name>
<feature type="region of interest" description="Disordered" evidence="2">
    <location>
        <begin position="295"/>
        <end position="369"/>
    </location>
</feature>
<dbReference type="InterPro" id="IPR021293">
    <property type="entry name" value="DUF2865"/>
</dbReference>
<evidence type="ECO:0000313" key="3">
    <source>
        <dbReference type="EMBL" id="MBB4103514.1"/>
    </source>
</evidence>
<reference evidence="3 4" key="1">
    <citation type="submission" date="2020-08" db="EMBL/GenBank/DDBJ databases">
        <title>Genomic Encyclopedia of Type Strains, Phase IV (KMG-IV): sequencing the most valuable type-strain genomes for metagenomic binning, comparative biology and taxonomic classification.</title>
        <authorList>
            <person name="Goeker M."/>
        </authorList>
    </citation>
    <scope>NUCLEOTIDE SEQUENCE [LARGE SCALE GENOMIC DNA]</scope>
    <source>
        <strain evidence="3 4">DSM 26385</strain>
    </source>
</reference>
<accession>A0A7W6K1L4</accession>
<comment type="caution">
    <text evidence="3">The sequence shown here is derived from an EMBL/GenBank/DDBJ whole genome shotgun (WGS) entry which is preliminary data.</text>
</comment>
<dbReference type="RefSeq" id="WP_183792126.1">
    <property type="nucleotide sequence ID" value="NZ_JACIDU010000007.1"/>
</dbReference>
<proteinExistence type="predicted"/>
<feature type="coiled-coil region" evidence="1">
    <location>
        <begin position="120"/>
        <end position="147"/>
    </location>
</feature>
<dbReference type="Pfam" id="PF11064">
    <property type="entry name" value="DUF2865"/>
    <property type="match status" value="1"/>
</dbReference>
<feature type="compositionally biased region" description="Polar residues" evidence="2">
    <location>
        <begin position="353"/>
        <end position="369"/>
    </location>
</feature>
<evidence type="ECO:0000313" key="4">
    <source>
        <dbReference type="Proteomes" id="UP000584824"/>
    </source>
</evidence>
<keyword evidence="4" id="KW-1185">Reference proteome</keyword>
<evidence type="ECO:0008006" key="5">
    <source>
        <dbReference type="Google" id="ProtNLM"/>
    </source>
</evidence>
<gene>
    <name evidence="3" type="ORF">GGQ66_002072</name>
</gene>
<organism evidence="3 4">
    <name type="scientific">Allorhizobium borbori</name>
    <dbReference type="NCBI Taxonomy" id="485907"/>
    <lineage>
        <taxon>Bacteria</taxon>
        <taxon>Pseudomonadati</taxon>
        <taxon>Pseudomonadota</taxon>
        <taxon>Alphaproteobacteria</taxon>
        <taxon>Hyphomicrobiales</taxon>
        <taxon>Rhizobiaceae</taxon>
        <taxon>Rhizobium/Agrobacterium group</taxon>
        <taxon>Allorhizobium</taxon>
    </lineage>
</organism>
<protein>
    <recommendedName>
        <fullName evidence="5">DUF2865 domain-containing protein</fullName>
    </recommendedName>
</protein>
<dbReference type="AlphaFoldDB" id="A0A7W6K1L4"/>
<keyword evidence="1" id="KW-0175">Coiled coil</keyword>
<sequence length="369" mass="39945">MALAVRFFMVRVQKGRDFVARASPFPPDIEPMRARLLIAALLPVFSISAPLTAHAAICESLRAQLNQLPEISGNTAEVRRYANALAHQNLNIRKVRNDLQRYGCSTGSFTVIGGRNQEACDQLQSSLADMEANRRYLETERDAVKNTVSTGSGERRRILAALQENGCDGTVREASFVTPSPLEKDESAFFTRIPSPGNVGQLRTMCVRTCDGSFFPISSNASTDDFQRDAAICNNMCPGAETKLYYHSLTDSESADMVSATTGEPYRALPSAFAYRNRLPGEKPVCGCGAGSAFTEEADPDSTASASKDLRPALKDTPKPVQSPVAEAAATTVPDRPYEPEKNKVRVVGPQFEPSSTGNLNLGNGSQVR</sequence>